<evidence type="ECO:0000256" key="2">
    <source>
        <dbReference type="SAM" id="Phobius"/>
    </source>
</evidence>
<keyword evidence="2" id="KW-1133">Transmembrane helix</keyword>
<keyword evidence="4" id="KW-1185">Reference proteome</keyword>
<gene>
    <name evidence="3" type="ORF">FE784_28775</name>
</gene>
<evidence type="ECO:0000313" key="3">
    <source>
        <dbReference type="EMBL" id="TNJ62774.1"/>
    </source>
</evidence>
<reference evidence="3 4" key="1">
    <citation type="submission" date="2019-05" db="EMBL/GenBank/DDBJ databases">
        <title>We sequenced the genome of Paenibacillus hemerocallicola KCTC 33185 for further insight into its adaptation and study the phylogeny of Paenibacillus.</title>
        <authorList>
            <person name="Narsing Rao M.P."/>
        </authorList>
    </citation>
    <scope>NUCLEOTIDE SEQUENCE [LARGE SCALE GENOMIC DNA]</scope>
    <source>
        <strain evidence="3 4">KCTC 33185</strain>
    </source>
</reference>
<proteinExistence type="predicted"/>
<keyword evidence="2" id="KW-0812">Transmembrane</keyword>
<accession>A0A5C4T183</accession>
<sequence length="640" mass="72627">MRTGEIAAKLKRAANKIGMAGAIAALLVAGGIIVKLEDRNNMTHDLVQDGKLNAVLVGSADDSDTEPVRQLRQSVWRATGEQMAIVEPGSESLRRLSEQVVRISLEIADLDPERYQIATEGKRLVFRGGSEDALLRGVVYFLDRFVGVRWLWPGELGTYVPKAETIGFPDLQVDERPDLELRLLRVRQSAPLEGRTWLRIHGMGSRTSYAFGHAFTKWWSKYGQEHPDYFASPPEGQQQVREDRIKLDISNEDIDDVIIREWREAGMPVNWNVSPNDGSGFCVSPGCLAMDEPPDQSVMSIWRAEGQLTARYVKFWNRLLNKMRMIRPDVTLSTYAYSSYKSPPPPGLRVDGFIVQVVGFYTDYDQWEGWSGAGAKLFLRPNWWHTGAIAPNLPLHAQGEFFKFARQRNMLGFDFDTLFGYWATQGPNYYLIARMSTRPDLSVEDVLDEYASAFGQAAPVIRTYLAYWERFAEEAGFNIQIYPNGNYARLAQQYDLPRSTLNGAWYMLPYLMTDAVMAEAEAILDRAVKAAGAEDGEAQQRIAFLREGLRHMAATREVVRYGYEKSRPEGATKEQYVQMRQQLDAKRKEWSAKHVIWYESLAEAENMRGIPTHESRTTGWKETDSKGLGGKEMDERLLGL</sequence>
<dbReference type="AlphaFoldDB" id="A0A5C4T183"/>
<evidence type="ECO:0000313" key="4">
    <source>
        <dbReference type="Proteomes" id="UP000307943"/>
    </source>
</evidence>
<organism evidence="3 4">
    <name type="scientific">Paenibacillus hemerocallicola</name>
    <dbReference type="NCBI Taxonomy" id="1172614"/>
    <lineage>
        <taxon>Bacteria</taxon>
        <taxon>Bacillati</taxon>
        <taxon>Bacillota</taxon>
        <taxon>Bacilli</taxon>
        <taxon>Bacillales</taxon>
        <taxon>Paenibacillaceae</taxon>
        <taxon>Paenibacillus</taxon>
    </lineage>
</organism>
<dbReference type="Pfam" id="PF16126">
    <property type="entry name" value="DUF4838"/>
    <property type="match status" value="1"/>
</dbReference>
<name>A0A5C4T183_9BACL</name>
<comment type="caution">
    <text evidence="3">The sequence shown here is derived from an EMBL/GenBank/DDBJ whole genome shotgun (WGS) entry which is preliminary data.</text>
</comment>
<evidence type="ECO:0000256" key="1">
    <source>
        <dbReference type="SAM" id="MobiDB-lite"/>
    </source>
</evidence>
<dbReference type="OrthoDB" id="5136785at2"/>
<feature type="transmembrane region" description="Helical" evidence="2">
    <location>
        <begin position="17"/>
        <end position="36"/>
    </location>
</feature>
<keyword evidence="2" id="KW-0472">Membrane</keyword>
<protein>
    <submittedName>
        <fullName evidence="3">DUF4838 domain-containing protein</fullName>
    </submittedName>
</protein>
<feature type="region of interest" description="Disordered" evidence="1">
    <location>
        <begin position="612"/>
        <end position="632"/>
    </location>
</feature>
<dbReference type="Proteomes" id="UP000307943">
    <property type="component" value="Unassembled WGS sequence"/>
</dbReference>
<dbReference type="InterPro" id="IPR032287">
    <property type="entry name" value="DUF4838"/>
</dbReference>
<dbReference type="EMBL" id="VDCQ01000053">
    <property type="protein sequence ID" value="TNJ62774.1"/>
    <property type="molecule type" value="Genomic_DNA"/>
</dbReference>